<evidence type="ECO:0000313" key="3">
    <source>
        <dbReference type="Proteomes" id="UP001221328"/>
    </source>
</evidence>
<evidence type="ECO:0000256" key="1">
    <source>
        <dbReference type="SAM" id="MobiDB-lite"/>
    </source>
</evidence>
<accession>A0ABT5G7W2</accession>
<keyword evidence="3" id="KW-1185">Reference proteome</keyword>
<name>A0ABT5G7W2_9ACTN</name>
<protein>
    <submittedName>
        <fullName evidence="2">Uncharacterized protein</fullName>
    </submittedName>
</protein>
<feature type="compositionally biased region" description="Polar residues" evidence="1">
    <location>
        <begin position="13"/>
        <end position="23"/>
    </location>
</feature>
<comment type="caution">
    <text evidence="2">The sequence shown here is derived from an EMBL/GenBank/DDBJ whole genome shotgun (WGS) entry which is preliminary data.</text>
</comment>
<gene>
    <name evidence="2" type="ORF">PO587_41155</name>
</gene>
<sequence>MHLAVPNYRSPPGRSTRSATNGPSKALPRTSRRSPPYVAAGRAPSPYRAAGRTALGSRALSLAEALTVVVPGSQILLYARPFA</sequence>
<dbReference type="Proteomes" id="UP001221328">
    <property type="component" value="Unassembled WGS sequence"/>
</dbReference>
<reference evidence="2 3" key="1">
    <citation type="journal article" date="2015" name="Int. J. Syst. Evol. Microbiol.">
        <title>Streptomyces gilvifuscus sp. nov., an actinomycete that produces antibacterial compounds isolated from soil.</title>
        <authorList>
            <person name="Nguyen T.M."/>
            <person name="Kim J."/>
        </authorList>
    </citation>
    <scope>NUCLEOTIDE SEQUENCE [LARGE SCALE GENOMIC DNA]</scope>
    <source>
        <strain evidence="2 3">T113</strain>
    </source>
</reference>
<proteinExistence type="predicted"/>
<dbReference type="RefSeq" id="WP_272178861.1">
    <property type="nucleotide sequence ID" value="NZ_JAQOSK010000027.1"/>
</dbReference>
<feature type="region of interest" description="Disordered" evidence="1">
    <location>
        <begin position="1"/>
        <end position="45"/>
    </location>
</feature>
<organism evidence="2 3">
    <name type="scientific">Streptomyces gilvifuscus</name>
    <dbReference type="NCBI Taxonomy" id="1550617"/>
    <lineage>
        <taxon>Bacteria</taxon>
        <taxon>Bacillati</taxon>
        <taxon>Actinomycetota</taxon>
        <taxon>Actinomycetes</taxon>
        <taxon>Kitasatosporales</taxon>
        <taxon>Streptomycetaceae</taxon>
        <taxon>Streptomyces</taxon>
    </lineage>
</organism>
<dbReference type="EMBL" id="JAQOSK010000027">
    <property type="protein sequence ID" value="MDC2960854.1"/>
    <property type="molecule type" value="Genomic_DNA"/>
</dbReference>
<evidence type="ECO:0000313" key="2">
    <source>
        <dbReference type="EMBL" id="MDC2960854.1"/>
    </source>
</evidence>